<dbReference type="EMBL" id="WTPW01000738">
    <property type="protein sequence ID" value="KAF0484109.1"/>
    <property type="molecule type" value="Genomic_DNA"/>
</dbReference>
<dbReference type="InterPro" id="IPR021109">
    <property type="entry name" value="Peptidase_aspartic_dom_sf"/>
</dbReference>
<keyword evidence="1" id="KW-0064">Aspartyl protease</keyword>
<sequence>MPRANFSQGRIETPDVSPIEVMYCEAAIEQHPIYLILDTGSSKSLASHEFLKKIGKEIDKPSIKKSDRCMWAKKISVRDSRKSTNCRK</sequence>
<keyword evidence="1" id="KW-0645">Protease</keyword>
<accession>A0A8H4AE11</accession>
<name>A0A8H4AE11_GIGMA</name>
<comment type="caution">
    <text evidence="2">The sequence shown here is derived from an EMBL/GenBank/DDBJ whole genome shotgun (WGS) entry which is preliminary data.</text>
</comment>
<protein>
    <submittedName>
        <fullName evidence="2">Uncharacterized protein</fullName>
    </submittedName>
</protein>
<dbReference type="GO" id="GO:0004190">
    <property type="term" value="F:aspartic-type endopeptidase activity"/>
    <property type="evidence" value="ECO:0007669"/>
    <property type="project" value="UniProtKB-KW"/>
</dbReference>
<dbReference type="PROSITE" id="PS00141">
    <property type="entry name" value="ASP_PROTEASE"/>
    <property type="match status" value="1"/>
</dbReference>
<dbReference type="Proteomes" id="UP000439903">
    <property type="component" value="Unassembled WGS sequence"/>
</dbReference>
<organism evidence="2 3">
    <name type="scientific">Gigaspora margarita</name>
    <dbReference type="NCBI Taxonomy" id="4874"/>
    <lineage>
        <taxon>Eukaryota</taxon>
        <taxon>Fungi</taxon>
        <taxon>Fungi incertae sedis</taxon>
        <taxon>Mucoromycota</taxon>
        <taxon>Glomeromycotina</taxon>
        <taxon>Glomeromycetes</taxon>
        <taxon>Diversisporales</taxon>
        <taxon>Gigasporaceae</taxon>
        <taxon>Gigaspora</taxon>
    </lineage>
</organism>
<dbReference type="InterPro" id="IPR001969">
    <property type="entry name" value="Aspartic_peptidase_AS"/>
</dbReference>
<keyword evidence="1" id="KW-0378">Hydrolase</keyword>
<evidence type="ECO:0000313" key="2">
    <source>
        <dbReference type="EMBL" id="KAF0484109.1"/>
    </source>
</evidence>
<gene>
    <name evidence="2" type="ORF">F8M41_023092</name>
</gene>
<reference evidence="2 3" key="1">
    <citation type="journal article" date="2019" name="Environ. Microbiol.">
        <title>At the nexus of three kingdoms: the genome of the mycorrhizal fungus Gigaspora margarita provides insights into plant, endobacterial and fungal interactions.</title>
        <authorList>
            <person name="Venice F."/>
            <person name="Ghignone S."/>
            <person name="Salvioli di Fossalunga A."/>
            <person name="Amselem J."/>
            <person name="Novero M."/>
            <person name="Xianan X."/>
            <person name="Sedzielewska Toro K."/>
            <person name="Morin E."/>
            <person name="Lipzen A."/>
            <person name="Grigoriev I.V."/>
            <person name="Henrissat B."/>
            <person name="Martin F.M."/>
            <person name="Bonfante P."/>
        </authorList>
    </citation>
    <scope>NUCLEOTIDE SEQUENCE [LARGE SCALE GENOMIC DNA]</scope>
    <source>
        <strain evidence="2 3">BEG34</strain>
    </source>
</reference>
<proteinExistence type="predicted"/>
<dbReference type="AlphaFoldDB" id="A0A8H4AE11"/>
<keyword evidence="3" id="KW-1185">Reference proteome</keyword>
<evidence type="ECO:0000313" key="3">
    <source>
        <dbReference type="Proteomes" id="UP000439903"/>
    </source>
</evidence>
<dbReference type="GO" id="GO:0006508">
    <property type="term" value="P:proteolysis"/>
    <property type="evidence" value="ECO:0007669"/>
    <property type="project" value="InterPro"/>
</dbReference>
<evidence type="ECO:0000256" key="1">
    <source>
        <dbReference type="ARBA" id="ARBA00022750"/>
    </source>
</evidence>
<dbReference type="Gene3D" id="2.40.70.10">
    <property type="entry name" value="Acid Proteases"/>
    <property type="match status" value="1"/>
</dbReference>